<organism evidence="5 6">
    <name type="scientific">Portunus trituberculatus</name>
    <name type="common">Swimming crab</name>
    <name type="synonym">Neptunus trituberculatus</name>
    <dbReference type="NCBI Taxonomy" id="210409"/>
    <lineage>
        <taxon>Eukaryota</taxon>
        <taxon>Metazoa</taxon>
        <taxon>Ecdysozoa</taxon>
        <taxon>Arthropoda</taxon>
        <taxon>Crustacea</taxon>
        <taxon>Multicrustacea</taxon>
        <taxon>Malacostraca</taxon>
        <taxon>Eumalacostraca</taxon>
        <taxon>Eucarida</taxon>
        <taxon>Decapoda</taxon>
        <taxon>Pleocyemata</taxon>
        <taxon>Brachyura</taxon>
        <taxon>Eubrachyura</taxon>
        <taxon>Portunoidea</taxon>
        <taxon>Portunidae</taxon>
        <taxon>Portuninae</taxon>
        <taxon>Portunus</taxon>
    </lineage>
</organism>
<keyword evidence="3" id="KW-0067">ATP-binding</keyword>
<dbReference type="InterPro" id="IPR000330">
    <property type="entry name" value="SNF2_N"/>
</dbReference>
<keyword evidence="6" id="KW-1185">Reference proteome</keyword>
<dbReference type="PANTHER" id="PTHR45626:SF50">
    <property type="entry name" value="TRANSCRIPTION TERMINATION FACTOR 2"/>
    <property type="match status" value="1"/>
</dbReference>
<dbReference type="Pfam" id="PF00176">
    <property type="entry name" value="SNF2-rel_dom"/>
    <property type="match status" value="1"/>
</dbReference>
<name>A0A5B7ESY7_PORTR</name>
<evidence type="ECO:0000256" key="3">
    <source>
        <dbReference type="ARBA" id="ARBA00022840"/>
    </source>
</evidence>
<dbReference type="GO" id="GO:0006281">
    <property type="term" value="P:DNA repair"/>
    <property type="evidence" value="ECO:0007669"/>
    <property type="project" value="TreeGrafter"/>
</dbReference>
<reference evidence="5 6" key="1">
    <citation type="submission" date="2019-05" db="EMBL/GenBank/DDBJ databases">
        <title>Another draft genome of Portunus trituberculatus and its Hox gene families provides insights of decapod evolution.</title>
        <authorList>
            <person name="Jeong J.-H."/>
            <person name="Song I."/>
            <person name="Kim S."/>
            <person name="Choi T."/>
            <person name="Kim D."/>
            <person name="Ryu S."/>
            <person name="Kim W."/>
        </authorList>
    </citation>
    <scope>NUCLEOTIDE SEQUENCE [LARGE SCALE GENOMIC DNA]</scope>
    <source>
        <tissue evidence="5">Muscle</tissue>
    </source>
</reference>
<feature type="domain" description="Helicase ATP-binding" evidence="4">
    <location>
        <begin position="1"/>
        <end position="125"/>
    </location>
</feature>
<sequence>MWWGMCRKSPTSAIISALSLAQFDIVITTYQIVAREGFKFCEDKQLEKGKKDDVPKVRAKNQGTLFQVGWNRIILDEAHIIRNHRSKTSQAVCMLRGGRRWGLTGTPIQRDDSVLYVAALTEDRNTALFTASSSTLLVRKYCSSLSHHSSHADLSNSSNSPMWPNSGIVQGNRHPRRHCYNLNKDLDLYSLVRFLRAAPFDEYTTFNPFSTARKNSFRGSIQLAPPPASALPHYVCLPHKHIYITCSHCRFLSYSLCMNTENMLIWMFSP</sequence>
<dbReference type="PANTHER" id="PTHR45626">
    <property type="entry name" value="TRANSCRIPTION TERMINATION FACTOR 2-RELATED"/>
    <property type="match status" value="1"/>
</dbReference>
<evidence type="ECO:0000313" key="5">
    <source>
        <dbReference type="EMBL" id="MPC36347.1"/>
    </source>
</evidence>
<dbReference type="InterPro" id="IPR038718">
    <property type="entry name" value="SNF2-like_sf"/>
</dbReference>
<dbReference type="EMBL" id="VSRR010003493">
    <property type="protein sequence ID" value="MPC36347.1"/>
    <property type="molecule type" value="Genomic_DNA"/>
</dbReference>
<evidence type="ECO:0000256" key="2">
    <source>
        <dbReference type="ARBA" id="ARBA00022801"/>
    </source>
</evidence>
<dbReference type="Proteomes" id="UP000324222">
    <property type="component" value="Unassembled WGS sequence"/>
</dbReference>
<dbReference type="PROSITE" id="PS51192">
    <property type="entry name" value="HELICASE_ATP_BIND_1"/>
    <property type="match status" value="1"/>
</dbReference>
<keyword evidence="2" id="KW-0378">Hydrolase</keyword>
<evidence type="ECO:0000259" key="4">
    <source>
        <dbReference type="PROSITE" id="PS51192"/>
    </source>
</evidence>
<dbReference type="SUPFAM" id="SSF52540">
    <property type="entry name" value="P-loop containing nucleoside triphosphate hydrolases"/>
    <property type="match status" value="1"/>
</dbReference>
<proteinExistence type="predicted"/>
<dbReference type="GO" id="GO:0008094">
    <property type="term" value="F:ATP-dependent activity, acting on DNA"/>
    <property type="evidence" value="ECO:0007669"/>
    <property type="project" value="TreeGrafter"/>
</dbReference>
<accession>A0A5B7ESY7</accession>
<dbReference type="GO" id="GO:0005634">
    <property type="term" value="C:nucleus"/>
    <property type="evidence" value="ECO:0007669"/>
    <property type="project" value="TreeGrafter"/>
</dbReference>
<keyword evidence="1" id="KW-0547">Nucleotide-binding</keyword>
<dbReference type="AlphaFoldDB" id="A0A5B7ESY7"/>
<gene>
    <name evidence="5" type="primary">lds</name>
    <name evidence="5" type="ORF">E2C01_029802</name>
</gene>
<dbReference type="GO" id="GO:0005524">
    <property type="term" value="F:ATP binding"/>
    <property type="evidence" value="ECO:0007669"/>
    <property type="project" value="UniProtKB-KW"/>
</dbReference>
<dbReference type="InterPro" id="IPR027417">
    <property type="entry name" value="P-loop_NTPase"/>
</dbReference>
<protein>
    <submittedName>
        <fullName evidence="5">Transcription termination factor 2</fullName>
    </submittedName>
</protein>
<dbReference type="OrthoDB" id="423559at2759"/>
<dbReference type="GO" id="GO:0016787">
    <property type="term" value="F:hydrolase activity"/>
    <property type="evidence" value="ECO:0007669"/>
    <property type="project" value="UniProtKB-KW"/>
</dbReference>
<comment type="caution">
    <text evidence="5">The sequence shown here is derived from an EMBL/GenBank/DDBJ whole genome shotgun (WGS) entry which is preliminary data.</text>
</comment>
<evidence type="ECO:0000256" key="1">
    <source>
        <dbReference type="ARBA" id="ARBA00022741"/>
    </source>
</evidence>
<evidence type="ECO:0000313" key="6">
    <source>
        <dbReference type="Proteomes" id="UP000324222"/>
    </source>
</evidence>
<dbReference type="InterPro" id="IPR014001">
    <property type="entry name" value="Helicase_ATP-bd"/>
</dbReference>
<dbReference type="Gene3D" id="3.40.50.10810">
    <property type="entry name" value="Tandem AAA-ATPase domain"/>
    <property type="match status" value="1"/>
</dbReference>
<dbReference type="InterPro" id="IPR050628">
    <property type="entry name" value="SNF2_RAD54_helicase_TF"/>
</dbReference>